<dbReference type="Gene3D" id="2.40.128.20">
    <property type="match status" value="1"/>
</dbReference>
<dbReference type="Proteomes" id="UP000824081">
    <property type="component" value="Unassembled WGS sequence"/>
</dbReference>
<comment type="caution">
    <text evidence="1">The sequence shown here is derived from an EMBL/GenBank/DDBJ whole genome shotgun (WGS) entry which is preliminary data.</text>
</comment>
<reference evidence="1" key="2">
    <citation type="journal article" date="2021" name="PeerJ">
        <title>Extensive microbial diversity within the chicken gut microbiome revealed by metagenomics and culture.</title>
        <authorList>
            <person name="Gilroy R."/>
            <person name="Ravi A."/>
            <person name="Getino M."/>
            <person name="Pursley I."/>
            <person name="Horton D.L."/>
            <person name="Alikhan N.F."/>
            <person name="Baker D."/>
            <person name="Gharbi K."/>
            <person name="Hall N."/>
            <person name="Watson M."/>
            <person name="Adriaenssens E.M."/>
            <person name="Foster-Nyarko E."/>
            <person name="Jarju S."/>
            <person name="Secka A."/>
            <person name="Antonio M."/>
            <person name="Oren A."/>
            <person name="Chaudhuri R.R."/>
            <person name="La Ragione R."/>
            <person name="Hildebrand F."/>
            <person name="Pallen M.J."/>
        </authorList>
    </citation>
    <scope>NUCLEOTIDE SEQUENCE</scope>
    <source>
        <strain evidence="1">11687</strain>
    </source>
</reference>
<dbReference type="InterPro" id="IPR012674">
    <property type="entry name" value="Calycin"/>
</dbReference>
<proteinExistence type="predicted"/>
<organism evidence="1 2">
    <name type="scientific">Candidatus Scatosoma pullistercoris</name>
    <dbReference type="NCBI Taxonomy" id="2840934"/>
    <lineage>
        <taxon>Bacteria</taxon>
        <taxon>Bacillati</taxon>
        <taxon>Bacillota</taxon>
        <taxon>Clostridia</taxon>
        <taxon>Candidatus Scatosoma</taxon>
    </lineage>
</organism>
<name>A0A9D1MEA4_9FIRM</name>
<accession>A0A9D1MEA4</accession>
<gene>
    <name evidence="1" type="ORF">IAC57_01210</name>
</gene>
<reference evidence="1" key="1">
    <citation type="submission" date="2020-10" db="EMBL/GenBank/DDBJ databases">
        <authorList>
            <person name="Gilroy R."/>
        </authorList>
    </citation>
    <scope>NUCLEOTIDE SEQUENCE</scope>
    <source>
        <strain evidence="1">11687</strain>
    </source>
</reference>
<evidence type="ECO:0000313" key="1">
    <source>
        <dbReference type="EMBL" id="HIU58697.1"/>
    </source>
</evidence>
<sequence length="140" mass="15231">MSVIMSEFRPCFLQIVTSADGEESSFSAKGEMALTSLSAILRCRQGEGVVSLSIASDGVRVEREGDYLLRLGFAEGKVYPGVLSLGGAEGRVETHTHRLGYSVGENSVLLSMKYTLCFDSGKQEMNLRLYAQGINNPEEK</sequence>
<dbReference type="EMBL" id="DVMZ01000032">
    <property type="protein sequence ID" value="HIU58697.1"/>
    <property type="molecule type" value="Genomic_DNA"/>
</dbReference>
<evidence type="ECO:0000313" key="2">
    <source>
        <dbReference type="Proteomes" id="UP000824081"/>
    </source>
</evidence>
<protein>
    <submittedName>
        <fullName evidence="1">DUF1934 family protein</fullName>
    </submittedName>
</protein>
<dbReference type="AlphaFoldDB" id="A0A9D1MEA4"/>